<keyword evidence="3 6" id="KW-0812">Transmembrane</keyword>
<comment type="subcellular location">
    <subcellularLocation>
        <location evidence="1">Cell membrane</location>
        <topology evidence="1">Multi-pass membrane protein</topology>
    </subcellularLocation>
</comment>
<feature type="transmembrane region" description="Helical" evidence="6">
    <location>
        <begin position="22"/>
        <end position="47"/>
    </location>
</feature>
<evidence type="ECO:0000259" key="7">
    <source>
        <dbReference type="Pfam" id="PF12698"/>
    </source>
</evidence>
<evidence type="ECO:0000313" key="8">
    <source>
        <dbReference type="EMBL" id="QEX22966.1"/>
    </source>
</evidence>
<evidence type="ECO:0000256" key="6">
    <source>
        <dbReference type="SAM" id="Phobius"/>
    </source>
</evidence>
<feature type="transmembrane region" description="Helical" evidence="6">
    <location>
        <begin position="687"/>
        <end position="707"/>
    </location>
</feature>
<dbReference type="PANTHER" id="PTHR30294:SF46">
    <property type="entry name" value="ABC TRANSPORTER PERMEASE"/>
    <property type="match status" value="1"/>
</dbReference>
<feature type="transmembrane region" description="Helical" evidence="6">
    <location>
        <begin position="747"/>
        <end position="767"/>
    </location>
</feature>
<proteinExistence type="predicted"/>
<dbReference type="GO" id="GO:0140359">
    <property type="term" value="F:ABC-type transporter activity"/>
    <property type="evidence" value="ECO:0007669"/>
    <property type="project" value="InterPro"/>
</dbReference>
<evidence type="ECO:0000256" key="4">
    <source>
        <dbReference type="ARBA" id="ARBA00022989"/>
    </source>
</evidence>
<keyword evidence="9" id="KW-1185">Reference proteome</keyword>
<keyword evidence="2" id="KW-1003">Cell membrane</keyword>
<sequence length="776" mass="81815">MPAPGFLLVATRELRWIVRDRVALFLILGVPLIAFAILSLTFSSAVIRGLDIVVVDADRSPTSLAFVQTVAAAPGITLHQRADDLAAAMHAIRSGGAIAAVYIPENFERDLKAGRRPQISIFYNTQFLTPGNSAAKALQDAVRDAIAAVAPARPELPMTVGTLVVEPYVLTNPALNYAQFLLRAVLPTVLHVIIGAAAAYSVGSEFSRRSLRAWLRCAGGSPLVAIAGKLAPLAAIFIGLMGLVAVIVHGAHGVPFRGDSMMVAVSACLLLVAYLGLGSLMALLARDLPLGLSLTAILCSPAFGYAGVGFPVVAMLPFAKGWGVILPLRWYIEVLFDQGARGVPVSATALPFAALAGLAILYAGLAWWRLSSLAGKLPRTAAARASMPPPRPQPRGFGAAIIGEIRSVLGNRGALGLMVLAPILYGVFYPQPYLGQTLRNLPLAVVDQDRSELSRQLIMTLDADAGVKVALQADTLTEAQAALYDRKVFGILEIPVGTARDLLKGDPARLPAYVDAAYLLIYRTLLQGIGESVAAVNAGLATHDARAGGLADSLMAVASPAAILPVPLFNPTGGYASYIVPAAFILILQQTLLLGSAMLAGTARELGGRAAQTARGSIGAVVAHGLAHLVIYLPALLLYLVVLPRIYGFTAVGRLPDMFLFAATFLLATSFMGQAVGAWVKHRETAVVLFIATTLPQFFLVGVSWPVEAIPSALRNAGLIFPSQRSIDGLVHINQMGATLSEVSHDWLAVLALVLLYFLLAVLSTGLHRWRATRAA</sequence>
<feature type="transmembrane region" description="Helical" evidence="6">
    <location>
        <begin position="659"/>
        <end position="680"/>
    </location>
</feature>
<feature type="transmembrane region" description="Helical" evidence="6">
    <location>
        <begin position="180"/>
        <end position="202"/>
    </location>
</feature>
<dbReference type="AlphaFoldDB" id="A0A5J6N7D4"/>
<keyword evidence="4 6" id="KW-1133">Transmembrane helix</keyword>
<keyword evidence="5 6" id="KW-0472">Membrane</keyword>
<feature type="domain" description="ABC-2 type transporter transmembrane" evidence="7">
    <location>
        <begin position="24"/>
        <end position="368"/>
    </location>
</feature>
<dbReference type="InterPro" id="IPR051449">
    <property type="entry name" value="ABC-2_transporter_component"/>
</dbReference>
<dbReference type="Gene3D" id="3.40.1710.10">
    <property type="entry name" value="abc type-2 transporter like domain"/>
    <property type="match status" value="2"/>
</dbReference>
<feature type="transmembrane region" description="Helical" evidence="6">
    <location>
        <begin position="223"/>
        <end position="248"/>
    </location>
</feature>
<organism evidence="8 9">
    <name type="scientific">Hypericibacter adhaerens</name>
    <dbReference type="NCBI Taxonomy" id="2602016"/>
    <lineage>
        <taxon>Bacteria</taxon>
        <taxon>Pseudomonadati</taxon>
        <taxon>Pseudomonadota</taxon>
        <taxon>Alphaproteobacteria</taxon>
        <taxon>Rhodospirillales</taxon>
        <taxon>Dongiaceae</taxon>
        <taxon>Hypericibacter</taxon>
    </lineage>
</organism>
<protein>
    <recommendedName>
        <fullName evidence="7">ABC-2 type transporter transmembrane domain-containing protein</fullName>
    </recommendedName>
</protein>
<feature type="transmembrane region" description="Helical" evidence="6">
    <location>
        <begin position="349"/>
        <end position="370"/>
    </location>
</feature>
<dbReference type="InterPro" id="IPR013525">
    <property type="entry name" value="ABC2_TM"/>
</dbReference>
<evidence type="ECO:0000256" key="3">
    <source>
        <dbReference type="ARBA" id="ARBA00022692"/>
    </source>
</evidence>
<reference evidence="8 9" key="1">
    <citation type="submission" date="2019-08" db="EMBL/GenBank/DDBJ databases">
        <title>Hyperibacter terrae gen. nov., sp. nov. and Hyperibacter viscosus sp. nov., two new members in the family Rhodospirillaceae isolated from the rhizosphere of Hypericum perforatum.</title>
        <authorList>
            <person name="Noviana Z."/>
        </authorList>
    </citation>
    <scope>NUCLEOTIDE SEQUENCE [LARGE SCALE GENOMIC DNA]</scope>
    <source>
        <strain evidence="8 9">R5959</strain>
    </source>
</reference>
<dbReference type="KEGG" id="hadh:FRZ61_29000"/>
<dbReference type="PANTHER" id="PTHR30294">
    <property type="entry name" value="MEMBRANE COMPONENT OF ABC TRANSPORTER YHHJ-RELATED"/>
    <property type="match status" value="1"/>
</dbReference>
<evidence type="ECO:0000256" key="1">
    <source>
        <dbReference type="ARBA" id="ARBA00004651"/>
    </source>
</evidence>
<feature type="transmembrane region" description="Helical" evidence="6">
    <location>
        <begin position="296"/>
        <end position="319"/>
    </location>
</feature>
<feature type="transmembrane region" description="Helical" evidence="6">
    <location>
        <begin position="260"/>
        <end position="284"/>
    </location>
</feature>
<feature type="transmembrane region" description="Helical" evidence="6">
    <location>
        <begin position="621"/>
        <end position="647"/>
    </location>
</feature>
<feature type="domain" description="ABC-2 type transporter transmembrane" evidence="7">
    <location>
        <begin position="417"/>
        <end position="763"/>
    </location>
</feature>
<dbReference type="Pfam" id="PF12698">
    <property type="entry name" value="ABC2_membrane_3"/>
    <property type="match status" value="2"/>
</dbReference>
<dbReference type="Proteomes" id="UP000325797">
    <property type="component" value="Chromosome"/>
</dbReference>
<evidence type="ECO:0000256" key="2">
    <source>
        <dbReference type="ARBA" id="ARBA00022475"/>
    </source>
</evidence>
<evidence type="ECO:0000256" key="5">
    <source>
        <dbReference type="ARBA" id="ARBA00023136"/>
    </source>
</evidence>
<dbReference type="GO" id="GO:0005886">
    <property type="term" value="C:plasma membrane"/>
    <property type="evidence" value="ECO:0007669"/>
    <property type="project" value="UniProtKB-SubCell"/>
</dbReference>
<evidence type="ECO:0000313" key="9">
    <source>
        <dbReference type="Proteomes" id="UP000325797"/>
    </source>
</evidence>
<name>A0A5J6N7D4_9PROT</name>
<accession>A0A5J6N7D4</accession>
<feature type="transmembrane region" description="Helical" evidence="6">
    <location>
        <begin position="575"/>
        <end position="600"/>
    </location>
</feature>
<dbReference type="EMBL" id="CP042582">
    <property type="protein sequence ID" value="QEX22966.1"/>
    <property type="molecule type" value="Genomic_DNA"/>
</dbReference>
<gene>
    <name evidence="8" type="ORF">FRZ61_29000</name>
</gene>